<organism evidence="1">
    <name type="scientific">Anopheles darlingi</name>
    <name type="common">Mosquito</name>
    <dbReference type="NCBI Taxonomy" id="43151"/>
    <lineage>
        <taxon>Eukaryota</taxon>
        <taxon>Metazoa</taxon>
        <taxon>Ecdysozoa</taxon>
        <taxon>Arthropoda</taxon>
        <taxon>Hexapoda</taxon>
        <taxon>Insecta</taxon>
        <taxon>Pterygota</taxon>
        <taxon>Neoptera</taxon>
        <taxon>Endopterygota</taxon>
        <taxon>Diptera</taxon>
        <taxon>Nematocera</taxon>
        <taxon>Culicoidea</taxon>
        <taxon>Culicidae</taxon>
        <taxon>Anophelinae</taxon>
        <taxon>Anopheles</taxon>
    </lineage>
</organism>
<name>A0A2M4D116_ANODA</name>
<protein>
    <submittedName>
        <fullName evidence="1">Putative secreted protein</fullName>
    </submittedName>
</protein>
<dbReference type="EMBL" id="GGFL01007041">
    <property type="protein sequence ID" value="MBW71219.1"/>
    <property type="molecule type" value="Transcribed_RNA"/>
</dbReference>
<reference evidence="1" key="1">
    <citation type="submission" date="2018-01" db="EMBL/GenBank/DDBJ databases">
        <title>An insight into the sialome of Amazonian anophelines.</title>
        <authorList>
            <person name="Ribeiro J.M."/>
            <person name="Scarpassa V."/>
            <person name="Calvo E."/>
        </authorList>
    </citation>
    <scope>NUCLEOTIDE SEQUENCE</scope>
</reference>
<proteinExistence type="predicted"/>
<sequence>MHAHSRRTTSKDVCCVLCFCLSRALTTLHYNSALESFDFLAYLIYAAVAVRSSVANVLSTGNSNSTSRRMGTVYQLTSI</sequence>
<evidence type="ECO:0000313" key="1">
    <source>
        <dbReference type="EMBL" id="MBW71219.1"/>
    </source>
</evidence>
<accession>A0A2M4D116</accession>
<dbReference type="AlphaFoldDB" id="A0A2M4D116"/>